<dbReference type="HOGENOM" id="CLU_196739_0_0_3"/>
<feature type="domain" description="HTH cro/C1-type" evidence="1">
    <location>
        <begin position="11"/>
        <end position="66"/>
    </location>
</feature>
<dbReference type="Proteomes" id="UP000010478">
    <property type="component" value="Chromosome"/>
</dbReference>
<dbReference type="InterPro" id="IPR001387">
    <property type="entry name" value="Cro/C1-type_HTH"/>
</dbReference>
<evidence type="ECO:0000313" key="3">
    <source>
        <dbReference type="Proteomes" id="UP000010478"/>
    </source>
</evidence>
<dbReference type="EMBL" id="CP003614">
    <property type="protein sequence ID" value="AFZ08182.1"/>
    <property type="molecule type" value="Genomic_DNA"/>
</dbReference>
<organism evidence="2 3">
    <name type="scientific">Phormidium nigroviride PCC 7112</name>
    <dbReference type="NCBI Taxonomy" id="179408"/>
    <lineage>
        <taxon>Bacteria</taxon>
        <taxon>Bacillati</taxon>
        <taxon>Cyanobacteriota</taxon>
        <taxon>Cyanophyceae</taxon>
        <taxon>Oscillatoriophycideae</taxon>
        <taxon>Oscillatoriales</taxon>
        <taxon>Oscillatoriaceae</taxon>
        <taxon>Phormidium</taxon>
    </lineage>
</organism>
<protein>
    <submittedName>
        <fullName evidence="2">Helix-turn-helix domain protein</fullName>
    </submittedName>
</protein>
<dbReference type="KEGG" id="oni:Osc7112_3840"/>
<dbReference type="SUPFAM" id="SSF47413">
    <property type="entry name" value="lambda repressor-like DNA-binding domains"/>
    <property type="match status" value="1"/>
</dbReference>
<name>K9VL12_9CYAN</name>
<proteinExistence type="predicted"/>
<accession>K9VL12</accession>
<dbReference type="InterPro" id="IPR010982">
    <property type="entry name" value="Lambda_DNA-bd_dom_sf"/>
</dbReference>
<dbReference type="GO" id="GO:0003677">
    <property type="term" value="F:DNA binding"/>
    <property type="evidence" value="ECO:0007669"/>
    <property type="project" value="InterPro"/>
</dbReference>
<dbReference type="PROSITE" id="PS50943">
    <property type="entry name" value="HTH_CROC1"/>
    <property type="match status" value="1"/>
</dbReference>
<evidence type="ECO:0000313" key="2">
    <source>
        <dbReference type="EMBL" id="AFZ08182.1"/>
    </source>
</evidence>
<sequence length="93" mass="10528">MRCMGKTGRVLRDVLDTYGISQNKLASAMGVRSSVVYRWFNELIDPTGETLVKMVAALKLLDIDAAREFVRRYLGEILEDESEGEVDRSKNTE</sequence>
<dbReference type="Gene3D" id="1.10.260.40">
    <property type="entry name" value="lambda repressor-like DNA-binding domains"/>
    <property type="match status" value="1"/>
</dbReference>
<dbReference type="STRING" id="179408.Osc7112_3840"/>
<evidence type="ECO:0000259" key="1">
    <source>
        <dbReference type="PROSITE" id="PS50943"/>
    </source>
</evidence>
<dbReference type="AlphaFoldDB" id="K9VL12"/>
<reference evidence="2 3" key="1">
    <citation type="submission" date="2012-05" db="EMBL/GenBank/DDBJ databases">
        <title>Finished chromosome of genome of Oscillatoria sp. PCC 7112.</title>
        <authorList>
            <consortium name="US DOE Joint Genome Institute"/>
            <person name="Gugger M."/>
            <person name="Coursin T."/>
            <person name="Rippka R."/>
            <person name="Tandeau De Marsac N."/>
            <person name="Huntemann M."/>
            <person name="Wei C.-L."/>
            <person name="Han J."/>
            <person name="Detter J.C."/>
            <person name="Han C."/>
            <person name="Tapia R."/>
            <person name="Davenport K."/>
            <person name="Daligault H."/>
            <person name="Erkkila T."/>
            <person name="Gu W."/>
            <person name="Munk A.C.C."/>
            <person name="Teshima H."/>
            <person name="Xu Y."/>
            <person name="Chain P."/>
            <person name="Chen A."/>
            <person name="Krypides N."/>
            <person name="Mavromatis K."/>
            <person name="Markowitz V."/>
            <person name="Szeto E."/>
            <person name="Ivanova N."/>
            <person name="Mikhailova N."/>
            <person name="Ovchinnikova G."/>
            <person name="Pagani I."/>
            <person name="Pati A."/>
            <person name="Goodwin L."/>
            <person name="Peters L."/>
            <person name="Pitluck S."/>
            <person name="Woyke T."/>
            <person name="Kerfeld C."/>
        </authorList>
    </citation>
    <scope>NUCLEOTIDE SEQUENCE [LARGE SCALE GENOMIC DNA]</scope>
    <source>
        <strain evidence="2 3">PCC 7112</strain>
    </source>
</reference>
<gene>
    <name evidence="2" type="ORF">Osc7112_3840</name>
</gene>
<dbReference type="eggNOG" id="COG3093">
    <property type="taxonomic scope" value="Bacteria"/>
</dbReference>
<keyword evidence="3" id="KW-1185">Reference proteome</keyword>
<dbReference type="CDD" id="cd00093">
    <property type="entry name" value="HTH_XRE"/>
    <property type="match status" value="1"/>
</dbReference>
<dbReference type="SMART" id="SM00530">
    <property type="entry name" value="HTH_XRE"/>
    <property type="match status" value="1"/>
</dbReference>
<dbReference type="Pfam" id="PF01381">
    <property type="entry name" value="HTH_3"/>
    <property type="match status" value="1"/>
</dbReference>